<name>A0A6L2L4Z8_TANCI</name>
<proteinExistence type="predicted"/>
<feature type="region of interest" description="Disordered" evidence="1">
    <location>
        <begin position="126"/>
        <end position="145"/>
    </location>
</feature>
<evidence type="ECO:0008006" key="3">
    <source>
        <dbReference type="Google" id="ProtNLM"/>
    </source>
</evidence>
<dbReference type="EMBL" id="BKCJ010003460">
    <property type="protein sequence ID" value="GEU55224.1"/>
    <property type="molecule type" value="Genomic_DNA"/>
</dbReference>
<dbReference type="AlphaFoldDB" id="A0A6L2L4Z8"/>
<comment type="caution">
    <text evidence="2">The sequence shown here is derived from an EMBL/GenBank/DDBJ whole genome shotgun (WGS) entry which is preliminary data.</text>
</comment>
<evidence type="ECO:0000313" key="2">
    <source>
        <dbReference type="EMBL" id="GEU55224.1"/>
    </source>
</evidence>
<feature type="compositionally biased region" description="Polar residues" evidence="1">
    <location>
        <begin position="103"/>
        <end position="119"/>
    </location>
</feature>
<feature type="region of interest" description="Disordered" evidence="1">
    <location>
        <begin position="78"/>
        <end position="119"/>
    </location>
</feature>
<reference evidence="2" key="1">
    <citation type="journal article" date="2019" name="Sci. Rep.">
        <title>Draft genome of Tanacetum cinerariifolium, the natural source of mosquito coil.</title>
        <authorList>
            <person name="Yamashiro T."/>
            <person name="Shiraishi A."/>
            <person name="Satake H."/>
            <person name="Nakayama K."/>
        </authorList>
    </citation>
    <scope>NUCLEOTIDE SEQUENCE</scope>
</reference>
<gene>
    <name evidence="2" type="ORF">Tci_027202</name>
</gene>
<evidence type="ECO:0000256" key="1">
    <source>
        <dbReference type="SAM" id="MobiDB-lite"/>
    </source>
</evidence>
<sequence length="281" mass="31459">MSSSDVVVIRSGAAGNAQVERDIEHDESILIWFIGKEKKQLRLSHVTRIVSGQQIIYKDKDEAEVWFSGLKALISRGHQRNWSSHSRNDEIPSEANSPRAYRQRSSPLHSPFGSGNSSQKDIIDQLSLNSPYGSPPKNGQEKTFPDTMLYKLPPKSFYPPIPVNGSVHSVSSGGSDSMHGHMRGMLNLKEFLHCWTLVMFCVPIVLVGLRFDPLCKVVNNHHRNLALLGAIGRGPMISIPYWMKDHTEATIDDVVLRRLKQDISLLEGLQGEKKIALSEKE</sequence>
<protein>
    <recommendedName>
        <fullName evidence="3">PH domain-containing protein</fullName>
    </recommendedName>
</protein>
<accession>A0A6L2L4Z8</accession>
<organism evidence="2">
    <name type="scientific">Tanacetum cinerariifolium</name>
    <name type="common">Dalmatian daisy</name>
    <name type="synonym">Chrysanthemum cinerariifolium</name>
    <dbReference type="NCBI Taxonomy" id="118510"/>
    <lineage>
        <taxon>Eukaryota</taxon>
        <taxon>Viridiplantae</taxon>
        <taxon>Streptophyta</taxon>
        <taxon>Embryophyta</taxon>
        <taxon>Tracheophyta</taxon>
        <taxon>Spermatophyta</taxon>
        <taxon>Magnoliopsida</taxon>
        <taxon>eudicotyledons</taxon>
        <taxon>Gunneridae</taxon>
        <taxon>Pentapetalae</taxon>
        <taxon>asterids</taxon>
        <taxon>campanulids</taxon>
        <taxon>Asterales</taxon>
        <taxon>Asteraceae</taxon>
        <taxon>Asteroideae</taxon>
        <taxon>Anthemideae</taxon>
        <taxon>Anthemidinae</taxon>
        <taxon>Tanacetum</taxon>
    </lineage>
</organism>